<evidence type="ECO:0000256" key="1">
    <source>
        <dbReference type="ARBA" id="ARBA00005640"/>
    </source>
</evidence>
<keyword evidence="3 4" id="KW-0687">Ribonucleoprotein</keyword>
<dbReference type="Pfam" id="PF01294">
    <property type="entry name" value="Ribosomal_L13e"/>
    <property type="match status" value="1"/>
</dbReference>
<evidence type="ECO:0000256" key="5">
    <source>
        <dbReference type="SAM" id="MobiDB-lite"/>
    </source>
</evidence>
<feature type="region of interest" description="Disordered" evidence="5">
    <location>
        <begin position="129"/>
        <end position="155"/>
    </location>
</feature>
<dbReference type="GO" id="GO:0006412">
    <property type="term" value="P:translation"/>
    <property type="evidence" value="ECO:0007669"/>
    <property type="project" value="InterPro"/>
</dbReference>
<dbReference type="GO" id="GO:0003735">
    <property type="term" value="F:structural constituent of ribosome"/>
    <property type="evidence" value="ECO:0007669"/>
    <property type="project" value="InterPro"/>
</dbReference>
<dbReference type="AlphaFoldDB" id="A0A0A9Z7P4"/>
<organism evidence="6">
    <name type="scientific">Lygus hesperus</name>
    <name type="common">Western plant bug</name>
    <dbReference type="NCBI Taxonomy" id="30085"/>
    <lineage>
        <taxon>Eukaryota</taxon>
        <taxon>Metazoa</taxon>
        <taxon>Ecdysozoa</taxon>
        <taxon>Arthropoda</taxon>
        <taxon>Hexapoda</taxon>
        <taxon>Insecta</taxon>
        <taxon>Pterygota</taxon>
        <taxon>Neoptera</taxon>
        <taxon>Paraneoptera</taxon>
        <taxon>Hemiptera</taxon>
        <taxon>Heteroptera</taxon>
        <taxon>Panheteroptera</taxon>
        <taxon>Cimicomorpha</taxon>
        <taxon>Miridae</taxon>
        <taxon>Mirini</taxon>
        <taxon>Lygus</taxon>
    </lineage>
</organism>
<reference evidence="6" key="1">
    <citation type="journal article" date="2014" name="PLoS ONE">
        <title>Transcriptome-Based Identification of ABC Transporters in the Western Tarnished Plant Bug Lygus hesperus.</title>
        <authorList>
            <person name="Hull J.J."/>
            <person name="Chaney K."/>
            <person name="Geib S.M."/>
            <person name="Fabrick J.A."/>
            <person name="Brent C.S."/>
            <person name="Walsh D."/>
            <person name="Lavine L.C."/>
        </authorList>
    </citation>
    <scope>NUCLEOTIDE SEQUENCE</scope>
</reference>
<dbReference type="EMBL" id="GBHO01003678">
    <property type="protein sequence ID" value="JAG39926.1"/>
    <property type="molecule type" value="Transcribed_RNA"/>
</dbReference>
<dbReference type="PANTHER" id="PTHR11722:SF0">
    <property type="entry name" value="LARGE RIBOSOMAL SUBUNIT PROTEIN EL13"/>
    <property type="match status" value="1"/>
</dbReference>
<evidence type="ECO:0000256" key="2">
    <source>
        <dbReference type="ARBA" id="ARBA00022980"/>
    </source>
</evidence>
<protein>
    <recommendedName>
        <fullName evidence="4">60S ribosomal protein L13</fullName>
    </recommendedName>
</protein>
<evidence type="ECO:0000256" key="3">
    <source>
        <dbReference type="ARBA" id="ARBA00023274"/>
    </source>
</evidence>
<dbReference type="InterPro" id="IPR018256">
    <property type="entry name" value="Ribosomal_eL13_CS"/>
</dbReference>
<evidence type="ECO:0000313" key="7">
    <source>
        <dbReference type="EMBL" id="JAP98893.1"/>
    </source>
</evidence>
<feature type="compositionally biased region" description="Basic and acidic residues" evidence="5">
    <location>
        <begin position="130"/>
        <end position="140"/>
    </location>
</feature>
<sequence>MRIRAGRGFTVEELIAAGVNPKRAYGLRISVDKRRKDHSEEAFQANVQRLQNYMSRVVLLQKNTGSENLRDMLASGKAKQVVAKQAIPIVRKRTVIEEPREITEEERNAMPAYQLLRRAHLLGTRWNRMNKREARKEKQRATSSKKAVKVDRSDD</sequence>
<name>A0A0A9Z7P4_LYGHE</name>
<dbReference type="GO" id="GO:0003723">
    <property type="term" value="F:RNA binding"/>
    <property type="evidence" value="ECO:0007669"/>
    <property type="project" value="TreeGrafter"/>
</dbReference>
<reference evidence="7" key="3">
    <citation type="journal article" date="2016" name="Gigascience">
        <title>De novo construction of an expanded transcriptome assembly for the western tarnished plant bug, Lygus hesperus.</title>
        <authorList>
            <person name="Tassone E.E."/>
            <person name="Geib S.M."/>
            <person name="Hall B."/>
            <person name="Fabrick J.A."/>
            <person name="Brent C.S."/>
            <person name="Hull J.J."/>
        </authorList>
    </citation>
    <scope>NUCLEOTIDE SEQUENCE</scope>
</reference>
<dbReference type="GO" id="GO:0022625">
    <property type="term" value="C:cytosolic large ribosomal subunit"/>
    <property type="evidence" value="ECO:0007669"/>
    <property type="project" value="TreeGrafter"/>
</dbReference>
<gene>
    <name evidence="6" type="primary">RPL13_0</name>
    <name evidence="7" type="synonym">RPL13</name>
    <name evidence="6" type="ORF">CM83_99468</name>
    <name evidence="7" type="ORF">g.4603</name>
</gene>
<evidence type="ECO:0000313" key="6">
    <source>
        <dbReference type="EMBL" id="JAG39926.1"/>
    </source>
</evidence>
<dbReference type="PROSITE" id="PS01104">
    <property type="entry name" value="RIBOSOMAL_L13E"/>
    <property type="match status" value="1"/>
</dbReference>
<dbReference type="EMBL" id="GDHC01019735">
    <property type="protein sequence ID" value="JAP98893.1"/>
    <property type="molecule type" value="Transcribed_RNA"/>
</dbReference>
<accession>A0A0A9Z7P4</accession>
<evidence type="ECO:0000256" key="4">
    <source>
        <dbReference type="RuleBase" id="RU000572"/>
    </source>
</evidence>
<dbReference type="InterPro" id="IPR001380">
    <property type="entry name" value="Ribosomal_eL13"/>
</dbReference>
<reference evidence="6" key="2">
    <citation type="submission" date="2014-07" db="EMBL/GenBank/DDBJ databases">
        <authorList>
            <person name="Hull J."/>
        </authorList>
    </citation>
    <scope>NUCLEOTIDE SEQUENCE</scope>
</reference>
<proteinExistence type="inferred from homology"/>
<keyword evidence="2 4" id="KW-0689">Ribosomal protein</keyword>
<dbReference type="PANTHER" id="PTHR11722">
    <property type="entry name" value="60S RIBOSOMAL PROTEIN L13"/>
    <property type="match status" value="1"/>
</dbReference>
<comment type="similarity">
    <text evidence="1 4">Belongs to the eukaryotic ribosomal protein eL13 family.</text>
</comment>